<accession>A0A2M4DJY4</accession>
<evidence type="ECO:0000313" key="1">
    <source>
        <dbReference type="EMBL" id="MBW77849.1"/>
    </source>
</evidence>
<dbReference type="EMBL" id="GGFL01013671">
    <property type="protein sequence ID" value="MBW77849.1"/>
    <property type="molecule type" value="Transcribed_RNA"/>
</dbReference>
<dbReference type="AlphaFoldDB" id="A0A2M4DJY4"/>
<dbReference type="PROSITE" id="PS51257">
    <property type="entry name" value="PROKAR_LIPOPROTEIN"/>
    <property type="match status" value="1"/>
</dbReference>
<reference evidence="1" key="1">
    <citation type="submission" date="2018-01" db="EMBL/GenBank/DDBJ databases">
        <title>An insight into the sialome of Amazonian anophelines.</title>
        <authorList>
            <person name="Ribeiro J.M."/>
            <person name="Scarpassa V."/>
            <person name="Calvo E."/>
        </authorList>
    </citation>
    <scope>NUCLEOTIDE SEQUENCE</scope>
</reference>
<protein>
    <submittedName>
        <fullName evidence="1">Putative secreted protein</fullName>
    </submittedName>
</protein>
<name>A0A2M4DJY4_ANODA</name>
<sequence length="67" mass="7392">MREGWLYCLLAVAGCGKPTTSKMLSFREREIQGAMLPSDGNGSFNGCVGFPYLIHQLGRHSDCRDIV</sequence>
<organism evidence="1">
    <name type="scientific">Anopheles darlingi</name>
    <name type="common">Mosquito</name>
    <dbReference type="NCBI Taxonomy" id="43151"/>
    <lineage>
        <taxon>Eukaryota</taxon>
        <taxon>Metazoa</taxon>
        <taxon>Ecdysozoa</taxon>
        <taxon>Arthropoda</taxon>
        <taxon>Hexapoda</taxon>
        <taxon>Insecta</taxon>
        <taxon>Pterygota</taxon>
        <taxon>Neoptera</taxon>
        <taxon>Endopterygota</taxon>
        <taxon>Diptera</taxon>
        <taxon>Nematocera</taxon>
        <taxon>Culicoidea</taxon>
        <taxon>Culicidae</taxon>
        <taxon>Anophelinae</taxon>
        <taxon>Anopheles</taxon>
    </lineage>
</organism>
<proteinExistence type="predicted"/>